<dbReference type="Proteomes" id="UP000239874">
    <property type="component" value="Unassembled WGS sequence"/>
</dbReference>
<dbReference type="RefSeq" id="WP_104375320.1">
    <property type="nucleotide sequence ID" value="NZ_PSZC01000004.1"/>
</dbReference>
<organism evidence="1 2">
    <name type="scientific">Nocardia nova</name>
    <dbReference type="NCBI Taxonomy" id="37330"/>
    <lineage>
        <taxon>Bacteria</taxon>
        <taxon>Bacillati</taxon>
        <taxon>Actinomycetota</taxon>
        <taxon>Actinomycetes</taxon>
        <taxon>Mycobacteriales</taxon>
        <taxon>Nocardiaceae</taxon>
        <taxon>Nocardia</taxon>
    </lineage>
</organism>
<dbReference type="EMBL" id="PSZC01000004">
    <property type="protein sequence ID" value="PPJ38733.1"/>
    <property type="molecule type" value="Genomic_DNA"/>
</dbReference>
<reference evidence="1 2" key="1">
    <citation type="submission" date="2018-02" db="EMBL/GenBank/DDBJ databases">
        <title>8 Nocardia nova and 1 Nocardia cyriacigeorgica strain used for evolution to TMP-SMX.</title>
        <authorList>
            <person name="Mehta H."/>
            <person name="Weng J."/>
            <person name="Shamoo Y."/>
        </authorList>
    </citation>
    <scope>NUCLEOTIDE SEQUENCE [LARGE SCALE GENOMIC DNA]</scope>
    <source>
        <strain evidence="1 2">MDA3139</strain>
    </source>
</reference>
<dbReference type="Gene3D" id="1.10.357.10">
    <property type="entry name" value="Tetracycline Repressor, domain 2"/>
    <property type="match status" value="1"/>
</dbReference>
<evidence type="ECO:0008006" key="3">
    <source>
        <dbReference type="Google" id="ProtNLM"/>
    </source>
</evidence>
<proteinExistence type="predicted"/>
<accession>A0A2S6AU66</accession>
<sequence length="72" mass="7782">MPTDQQAAAVRRTLGNESGFPLLRAVATASESDGRVGEQFEFVLALIIEGLERRLDIRRDAVAVAPTGDPCR</sequence>
<dbReference type="OrthoDB" id="3209904at2"/>
<name>A0A2S6AU66_9NOCA</name>
<gene>
    <name evidence="1" type="ORF">C5E45_07520</name>
</gene>
<evidence type="ECO:0000313" key="2">
    <source>
        <dbReference type="Proteomes" id="UP000239874"/>
    </source>
</evidence>
<dbReference type="InterPro" id="IPR036271">
    <property type="entry name" value="Tet_transcr_reg_TetR-rel_C_sf"/>
</dbReference>
<protein>
    <recommendedName>
        <fullName evidence="3">Tetracycline repressor TetR C-terminal domain-containing protein</fullName>
    </recommendedName>
</protein>
<dbReference type="SUPFAM" id="SSF48498">
    <property type="entry name" value="Tetracyclin repressor-like, C-terminal domain"/>
    <property type="match status" value="1"/>
</dbReference>
<dbReference type="AlphaFoldDB" id="A0A2S6AU66"/>
<evidence type="ECO:0000313" key="1">
    <source>
        <dbReference type="EMBL" id="PPJ38733.1"/>
    </source>
</evidence>
<comment type="caution">
    <text evidence="1">The sequence shown here is derived from an EMBL/GenBank/DDBJ whole genome shotgun (WGS) entry which is preliminary data.</text>
</comment>